<dbReference type="EMBL" id="JAHWGI010001201">
    <property type="protein sequence ID" value="KAK3924787.1"/>
    <property type="molecule type" value="Genomic_DNA"/>
</dbReference>
<evidence type="ECO:0000313" key="3">
    <source>
        <dbReference type="EMBL" id="KAK3924787.1"/>
    </source>
</evidence>
<comment type="caution">
    <text evidence="5">The sequence shown here is derived from an EMBL/GenBank/DDBJ whole genome shotgun (WGS) entry which is preliminary data.</text>
</comment>
<evidence type="ECO:0000256" key="1">
    <source>
        <dbReference type="SAM" id="MobiDB-lite"/>
    </source>
</evidence>
<evidence type="ECO:0000313" key="2">
    <source>
        <dbReference type="EMBL" id="KAK3924776.1"/>
    </source>
</evidence>
<reference evidence="5" key="1">
    <citation type="submission" date="2021-07" db="EMBL/GenBank/DDBJ databases">
        <authorList>
            <person name="Catto M.A."/>
            <person name="Jacobson A."/>
            <person name="Kennedy G."/>
            <person name="Labadie P."/>
            <person name="Hunt B.G."/>
            <person name="Srinivasan R."/>
        </authorList>
    </citation>
    <scope>NUCLEOTIDE SEQUENCE</scope>
    <source>
        <strain evidence="5">PL_HMW_Pooled</strain>
        <tissue evidence="5">Head</tissue>
    </source>
</reference>
<dbReference type="EMBL" id="JAHWGI010001423">
    <property type="protein sequence ID" value="KAK3931390.1"/>
    <property type="molecule type" value="Genomic_DNA"/>
</dbReference>
<evidence type="ECO:0000313" key="6">
    <source>
        <dbReference type="Proteomes" id="UP001219518"/>
    </source>
</evidence>
<reference evidence="5" key="2">
    <citation type="journal article" date="2023" name="BMC Genomics">
        <title>Pest status, molecular evolution, and epigenetic factors derived from the genome assembly of Frankliniella fusca, a thysanopteran phytovirus vector.</title>
        <authorList>
            <person name="Catto M.A."/>
            <person name="Labadie P.E."/>
            <person name="Jacobson A.L."/>
            <person name="Kennedy G.G."/>
            <person name="Srinivasan R."/>
            <person name="Hunt B.G."/>
        </authorList>
    </citation>
    <scope>NUCLEOTIDE SEQUENCE</scope>
    <source>
        <strain evidence="5">PL_HMW_Pooled</strain>
    </source>
</reference>
<proteinExistence type="predicted"/>
<name>A0AAE1I1Q1_9NEOP</name>
<protein>
    <submittedName>
        <fullName evidence="5">30S ribosomal protein S20</fullName>
    </submittedName>
</protein>
<dbReference type="EMBL" id="JAHWGI010001388">
    <property type="protein sequence ID" value="KAK3929215.1"/>
    <property type="molecule type" value="Genomic_DNA"/>
</dbReference>
<accession>A0AAE1I1Q1</accession>
<keyword evidence="5" id="KW-0689">Ribosomal protein</keyword>
<feature type="region of interest" description="Disordered" evidence="1">
    <location>
        <begin position="91"/>
        <end position="118"/>
    </location>
</feature>
<dbReference type="GO" id="GO:0005840">
    <property type="term" value="C:ribosome"/>
    <property type="evidence" value="ECO:0007669"/>
    <property type="project" value="UniProtKB-KW"/>
</dbReference>
<dbReference type="AlphaFoldDB" id="A0AAE1I1Q1"/>
<dbReference type="Proteomes" id="UP001219518">
    <property type="component" value="Unassembled WGS sequence"/>
</dbReference>
<evidence type="ECO:0000313" key="5">
    <source>
        <dbReference type="EMBL" id="KAK3931390.1"/>
    </source>
</evidence>
<evidence type="ECO:0000313" key="4">
    <source>
        <dbReference type="EMBL" id="KAK3929215.1"/>
    </source>
</evidence>
<dbReference type="EMBL" id="JAHWGI010001200">
    <property type="protein sequence ID" value="KAK3924776.1"/>
    <property type="molecule type" value="Genomic_DNA"/>
</dbReference>
<gene>
    <name evidence="5" type="ORF">KUF71_006378</name>
    <name evidence="2" type="ORF">KUF71_012910</name>
    <name evidence="3" type="ORF">KUF71_012921</name>
    <name evidence="4" type="ORF">KUF71_017675</name>
</gene>
<keyword evidence="6" id="KW-1185">Reference proteome</keyword>
<sequence length="246" mass="27030">MTEEVAEIVIGEIRSPKKKRKTVSGRKRLTKFKRRGQYRAIKRSPTKGLLDIFEVSDLAPIVEVVPPASPEITPDSSDGVLYDLTPITELVPPASPEINKDTSDSSDGESVPCSNATGEHSYAKSEAINISGHFEDEGTAAANFNVPEECSGDSEKVVFIPPSTQLIGEALNAAQQLVPDNYIVIADRKGFHYLFFASSDIKIVQRDIFVQYDGTIKIFIHCKPLPQDNEIVKKVTTNGQFSADNY</sequence>
<keyword evidence="5" id="KW-0687">Ribonucleoprotein</keyword>
<organism evidence="5 6">
    <name type="scientific">Frankliniella fusca</name>
    <dbReference type="NCBI Taxonomy" id="407009"/>
    <lineage>
        <taxon>Eukaryota</taxon>
        <taxon>Metazoa</taxon>
        <taxon>Ecdysozoa</taxon>
        <taxon>Arthropoda</taxon>
        <taxon>Hexapoda</taxon>
        <taxon>Insecta</taxon>
        <taxon>Pterygota</taxon>
        <taxon>Neoptera</taxon>
        <taxon>Paraneoptera</taxon>
        <taxon>Thysanoptera</taxon>
        <taxon>Terebrantia</taxon>
        <taxon>Thripoidea</taxon>
        <taxon>Thripidae</taxon>
        <taxon>Frankliniella</taxon>
    </lineage>
</organism>